<accession>A0A7R9FK98</accession>
<dbReference type="PANTHER" id="PTHR12101">
    <property type="entry name" value="POPEYE DOMAIN CONTAINING PROTEIN"/>
    <property type="match status" value="1"/>
</dbReference>
<evidence type="ECO:0000256" key="5">
    <source>
        <dbReference type="ARBA" id="ARBA00023136"/>
    </source>
</evidence>
<evidence type="ECO:0000256" key="7">
    <source>
        <dbReference type="SAM" id="Phobius"/>
    </source>
</evidence>
<dbReference type="GO" id="GO:0030552">
    <property type="term" value="F:cAMP binding"/>
    <property type="evidence" value="ECO:0007669"/>
    <property type="project" value="TreeGrafter"/>
</dbReference>
<dbReference type="GO" id="GO:0051146">
    <property type="term" value="P:striated muscle cell differentiation"/>
    <property type="evidence" value="ECO:0007669"/>
    <property type="project" value="TreeGrafter"/>
</dbReference>
<dbReference type="PANTHER" id="PTHR12101:SF1">
    <property type="entry name" value="BVES"/>
    <property type="match status" value="1"/>
</dbReference>
<dbReference type="GO" id="GO:0007507">
    <property type="term" value="P:heart development"/>
    <property type="evidence" value="ECO:0007669"/>
    <property type="project" value="TreeGrafter"/>
</dbReference>
<feature type="domain" description="POPDC1-3" evidence="8">
    <location>
        <begin position="80"/>
        <end position="301"/>
    </location>
</feature>
<dbReference type="GO" id="GO:0042391">
    <property type="term" value="P:regulation of membrane potential"/>
    <property type="evidence" value="ECO:0007669"/>
    <property type="project" value="TreeGrafter"/>
</dbReference>
<comment type="subcellular location">
    <subcellularLocation>
        <location evidence="1">Membrane</location>
        <topology evidence="1">Multi-pass membrane protein</topology>
    </subcellularLocation>
</comment>
<organism evidence="9">
    <name type="scientific">Timema tahoe</name>
    <dbReference type="NCBI Taxonomy" id="61484"/>
    <lineage>
        <taxon>Eukaryota</taxon>
        <taxon>Metazoa</taxon>
        <taxon>Ecdysozoa</taxon>
        <taxon>Arthropoda</taxon>
        <taxon>Hexapoda</taxon>
        <taxon>Insecta</taxon>
        <taxon>Pterygota</taxon>
        <taxon>Neoptera</taxon>
        <taxon>Polyneoptera</taxon>
        <taxon>Phasmatodea</taxon>
        <taxon>Timematodea</taxon>
        <taxon>Timematoidea</taxon>
        <taxon>Timematidae</taxon>
        <taxon>Timema</taxon>
    </lineage>
</organism>
<dbReference type="Pfam" id="PF04831">
    <property type="entry name" value="POPDC1-3"/>
    <property type="match status" value="1"/>
</dbReference>
<feature type="transmembrane region" description="Helical" evidence="7">
    <location>
        <begin position="105"/>
        <end position="125"/>
    </location>
</feature>
<feature type="compositionally biased region" description="Basic residues" evidence="6">
    <location>
        <begin position="461"/>
        <end position="470"/>
    </location>
</feature>
<dbReference type="SUPFAM" id="SSF51206">
    <property type="entry name" value="cAMP-binding domain-like"/>
    <property type="match status" value="1"/>
</dbReference>
<sequence length="470" mass="52387">MSFASAFATALDVSGENDSGNYSLTTVTSVSSAAMGVTGDEDSDALSGPSDDWPNGTTYNVSLLSSVFGVTHCTQWGQVNHVYFQLANTFFFLSYLAPNGMYGILYLRCTLLVGCAFFALWGWAVRCSFDAFLWNAIFVGINLVHVCVLLYYLRPVKFTREIEEVYLALFRPLKVTRHQFKKVLNCMKLIRQLKYQEVYAQEKVTKVDSLSLVLSGKLVVSQNSRALHIVFSHQFLDSPEWFGVSTDEFFQVSITAMEESRVLIWHRDKLKLTIITDQFLQAVFDHILGRDVVKKLMQVSETMAASNNGHLPNTLDEGEDKPMLIVKRSGDGPGITALINRQLQGMPRIRYFKSSLAFEKLLGHASVTTWSKAAACKLWPAVRVVTFCGPKDFVQLRPINDNSLSSCQTIFSSRPKRLASGQDRGGRPRDACMKQRFGQTAGSTVVRSDPGSASFTEKSRGIKKTHKVVA</sequence>
<dbReference type="Gene3D" id="2.60.120.10">
    <property type="entry name" value="Jelly Rolls"/>
    <property type="match status" value="1"/>
</dbReference>
<feature type="region of interest" description="Disordered" evidence="6">
    <location>
        <begin position="443"/>
        <end position="470"/>
    </location>
</feature>
<reference evidence="9" key="1">
    <citation type="submission" date="2020-11" db="EMBL/GenBank/DDBJ databases">
        <authorList>
            <person name="Tran Van P."/>
        </authorList>
    </citation>
    <scope>NUCLEOTIDE SEQUENCE</scope>
</reference>
<dbReference type="InterPro" id="IPR014710">
    <property type="entry name" value="RmlC-like_jellyroll"/>
</dbReference>
<dbReference type="GO" id="GO:0042383">
    <property type="term" value="C:sarcolemma"/>
    <property type="evidence" value="ECO:0007669"/>
    <property type="project" value="TreeGrafter"/>
</dbReference>
<evidence type="ECO:0000256" key="2">
    <source>
        <dbReference type="ARBA" id="ARBA00007146"/>
    </source>
</evidence>
<keyword evidence="3 7" id="KW-0812">Transmembrane</keyword>
<protein>
    <recommendedName>
        <fullName evidence="8">POPDC1-3 domain-containing protein</fullName>
    </recommendedName>
</protein>
<evidence type="ECO:0000259" key="8">
    <source>
        <dbReference type="Pfam" id="PF04831"/>
    </source>
</evidence>
<feature type="compositionally biased region" description="Polar residues" evidence="6">
    <location>
        <begin position="443"/>
        <end position="456"/>
    </location>
</feature>
<keyword evidence="5 7" id="KW-0472">Membrane</keyword>
<evidence type="ECO:0000256" key="6">
    <source>
        <dbReference type="SAM" id="MobiDB-lite"/>
    </source>
</evidence>
<keyword evidence="4 7" id="KW-1133">Transmembrane helix</keyword>
<evidence type="ECO:0000256" key="4">
    <source>
        <dbReference type="ARBA" id="ARBA00022989"/>
    </source>
</evidence>
<evidence type="ECO:0000256" key="1">
    <source>
        <dbReference type="ARBA" id="ARBA00004141"/>
    </source>
</evidence>
<comment type="similarity">
    <text evidence="2">Belongs to the popeye family.</text>
</comment>
<dbReference type="InterPro" id="IPR006916">
    <property type="entry name" value="POPDC1-3"/>
</dbReference>
<evidence type="ECO:0000256" key="3">
    <source>
        <dbReference type="ARBA" id="ARBA00022692"/>
    </source>
</evidence>
<proteinExistence type="inferred from homology"/>
<name>A0A7R9FK98_9NEOP</name>
<feature type="transmembrane region" description="Helical" evidence="7">
    <location>
        <begin position="131"/>
        <end position="153"/>
    </location>
</feature>
<dbReference type="InterPro" id="IPR018490">
    <property type="entry name" value="cNMP-bd_dom_sf"/>
</dbReference>
<dbReference type="InterPro" id="IPR055272">
    <property type="entry name" value="POPDC1-3_dom"/>
</dbReference>
<evidence type="ECO:0000313" key="9">
    <source>
        <dbReference type="EMBL" id="CAD7455158.1"/>
    </source>
</evidence>
<dbReference type="AlphaFoldDB" id="A0A7R9FK98"/>
<gene>
    <name evidence="9" type="ORF">TTEB3V08_LOCUS3239</name>
</gene>
<dbReference type="EMBL" id="OE000830">
    <property type="protein sequence ID" value="CAD7455158.1"/>
    <property type="molecule type" value="Genomic_DNA"/>
</dbReference>